<organism evidence="2 3">
    <name type="scientific">Ceratodon purpureus</name>
    <name type="common">Fire moss</name>
    <name type="synonym">Dicranum purpureum</name>
    <dbReference type="NCBI Taxonomy" id="3225"/>
    <lineage>
        <taxon>Eukaryota</taxon>
        <taxon>Viridiplantae</taxon>
        <taxon>Streptophyta</taxon>
        <taxon>Embryophyta</taxon>
        <taxon>Bryophyta</taxon>
        <taxon>Bryophytina</taxon>
        <taxon>Bryopsida</taxon>
        <taxon>Dicranidae</taxon>
        <taxon>Pseudoditrichales</taxon>
        <taxon>Ditrichaceae</taxon>
        <taxon>Ceratodon</taxon>
    </lineage>
</organism>
<sequence>MTPLSSPPLPEFDNHTKNSTKTIKLQTHSNLKLKHDQSRKSIHAHTFPNPSSLELASNDSPPLPDLNNHTENSTKTMNLQTNSNLNLNHDKARSTRSMTQINPCTNNPKP</sequence>
<reference evidence="2" key="1">
    <citation type="submission" date="2020-06" db="EMBL/GenBank/DDBJ databases">
        <title>WGS assembly of Ceratodon purpureus strain R40.</title>
        <authorList>
            <person name="Carey S.B."/>
            <person name="Jenkins J."/>
            <person name="Shu S."/>
            <person name="Lovell J.T."/>
            <person name="Sreedasyam A."/>
            <person name="Maumus F."/>
            <person name="Tiley G.P."/>
            <person name="Fernandez-Pozo N."/>
            <person name="Barry K."/>
            <person name="Chen C."/>
            <person name="Wang M."/>
            <person name="Lipzen A."/>
            <person name="Daum C."/>
            <person name="Saski C.A."/>
            <person name="Payton A.C."/>
            <person name="Mcbreen J.C."/>
            <person name="Conrad R.E."/>
            <person name="Kollar L.M."/>
            <person name="Olsson S."/>
            <person name="Huttunen S."/>
            <person name="Landis J.B."/>
            <person name="Wickett N.J."/>
            <person name="Johnson M.G."/>
            <person name="Rensing S.A."/>
            <person name="Grimwood J."/>
            <person name="Schmutz J."/>
            <person name="Mcdaniel S.F."/>
        </authorList>
    </citation>
    <scope>NUCLEOTIDE SEQUENCE</scope>
    <source>
        <strain evidence="2">R40</strain>
    </source>
</reference>
<protein>
    <submittedName>
        <fullName evidence="2">Uncharacterized protein</fullName>
    </submittedName>
</protein>
<keyword evidence="3" id="KW-1185">Reference proteome</keyword>
<dbReference type="EMBL" id="CM026426">
    <property type="protein sequence ID" value="KAG0572043.1"/>
    <property type="molecule type" value="Genomic_DNA"/>
</dbReference>
<accession>A0A8T0HMY1</accession>
<feature type="compositionally biased region" description="Polar residues" evidence="1">
    <location>
        <begin position="95"/>
        <end position="110"/>
    </location>
</feature>
<evidence type="ECO:0000313" key="3">
    <source>
        <dbReference type="Proteomes" id="UP000822688"/>
    </source>
</evidence>
<feature type="compositionally biased region" description="Polar residues" evidence="1">
    <location>
        <begin position="67"/>
        <end position="87"/>
    </location>
</feature>
<evidence type="ECO:0000256" key="1">
    <source>
        <dbReference type="SAM" id="MobiDB-lite"/>
    </source>
</evidence>
<dbReference type="Proteomes" id="UP000822688">
    <property type="component" value="Chromosome V"/>
</dbReference>
<feature type="compositionally biased region" description="Polar residues" evidence="1">
    <location>
        <begin position="48"/>
        <end position="60"/>
    </location>
</feature>
<gene>
    <name evidence="2" type="ORF">KC19_VG064800</name>
</gene>
<feature type="region of interest" description="Disordered" evidence="1">
    <location>
        <begin position="1"/>
        <end position="110"/>
    </location>
</feature>
<dbReference type="AlphaFoldDB" id="A0A8T0HMY1"/>
<feature type="compositionally biased region" description="Polar residues" evidence="1">
    <location>
        <begin position="17"/>
        <end position="30"/>
    </location>
</feature>
<feature type="compositionally biased region" description="Pro residues" evidence="1">
    <location>
        <begin position="1"/>
        <end position="10"/>
    </location>
</feature>
<proteinExistence type="predicted"/>
<name>A0A8T0HMY1_CERPU</name>
<comment type="caution">
    <text evidence="2">The sequence shown here is derived from an EMBL/GenBank/DDBJ whole genome shotgun (WGS) entry which is preliminary data.</text>
</comment>
<evidence type="ECO:0000313" key="2">
    <source>
        <dbReference type="EMBL" id="KAG0572043.1"/>
    </source>
</evidence>